<feature type="domain" description="Large ribosomal subunit protein eL14" evidence="7">
    <location>
        <begin position="47"/>
        <end position="102"/>
    </location>
</feature>
<protein>
    <recommendedName>
        <fullName evidence="4">Large ribosomal subunit protein eL14</fullName>
    </recommendedName>
    <alternativeName>
        <fullName evidence="5">60S ribosomal protein L14</fullName>
    </alternativeName>
</protein>
<keyword evidence="6" id="KW-1133">Transmembrane helix</keyword>
<keyword evidence="9" id="KW-1185">Reference proteome</keyword>
<dbReference type="InterPro" id="IPR014722">
    <property type="entry name" value="Rib_uL2_dom2"/>
</dbReference>
<evidence type="ECO:0000259" key="7">
    <source>
        <dbReference type="Pfam" id="PF01929"/>
    </source>
</evidence>
<evidence type="ECO:0000256" key="4">
    <source>
        <dbReference type="ARBA" id="ARBA00035215"/>
    </source>
</evidence>
<dbReference type="Gene3D" id="2.30.30.30">
    <property type="match status" value="1"/>
</dbReference>
<proteinExistence type="inferred from homology"/>
<keyword evidence="6" id="KW-0812">Transmembrane</keyword>
<evidence type="ECO:0000313" key="9">
    <source>
        <dbReference type="Proteomes" id="UP000694399"/>
    </source>
</evidence>
<sequence>VVFRHLTEVGPVAYVYSGPGARKLVMIVDVIDQNRALVDGPCTQVRRQAMPFKCTQLPDFIIKFPHSADINTKRAATRRTKKIEARESKAKMTDFDRYEVMKGLLGILFLSLCPPPLAISLFQNKQTFKKYIYLFVSFAYFPTGLFGS</sequence>
<dbReference type="PANTHER" id="PTHR11127:SF2">
    <property type="entry name" value="LARGE RIBOSOMAL SUBUNIT PROTEIN EL14"/>
    <property type="match status" value="1"/>
</dbReference>
<dbReference type="InterPro" id="IPR039660">
    <property type="entry name" value="Ribosomal_eL14"/>
</dbReference>
<dbReference type="GO" id="GO:0042273">
    <property type="term" value="P:ribosomal large subunit biogenesis"/>
    <property type="evidence" value="ECO:0007669"/>
    <property type="project" value="TreeGrafter"/>
</dbReference>
<feature type="transmembrane region" description="Helical" evidence="6">
    <location>
        <begin position="100"/>
        <end position="119"/>
    </location>
</feature>
<reference evidence="8" key="3">
    <citation type="submission" date="2025-09" db="UniProtKB">
        <authorList>
            <consortium name="Ensembl"/>
        </authorList>
    </citation>
    <scope>IDENTIFICATION</scope>
</reference>
<keyword evidence="3" id="KW-0687">Ribonucleoprotein</keyword>
<dbReference type="Ensembl" id="ENSPLOT00000017223.1">
    <property type="protein sequence ID" value="ENSPLOP00000015545.1"/>
    <property type="gene ID" value="ENSPLOG00000011391.1"/>
</dbReference>
<reference evidence="8" key="1">
    <citation type="journal article" date="2019" name="bioRxiv">
        <title>Long live the king: chromosome-level assembly of the lion (Panthera leo) using linked-read, Hi-C, and long read data.</title>
        <authorList>
            <person name="Armstrong E.E."/>
            <person name="Taylor R.W."/>
            <person name="Miller D.E."/>
            <person name="Kaelin C."/>
            <person name="Barsh G."/>
            <person name="Hadly E.A."/>
            <person name="Petrov D."/>
        </authorList>
    </citation>
    <scope>NUCLEOTIDE SEQUENCE [LARGE SCALE GENOMIC DNA]</scope>
</reference>
<dbReference type="SUPFAM" id="SSF50104">
    <property type="entry name" value="Translation proteins SH3-like domain"/>
    <property type="match status" value="1"/>
</dbReference>
<organism evidence="8 9">
    <name type="scientific">Panthera leo</name>
    <name type="common">Lion</name>
    <dbReference type="NCBI Taxonomy" id="9689"/>
    <lineage>
        <taxon>Eukaryota</taxon>
        <taxon>Metazoa</taxon>
        <taxon>Chordata</taxon>
        <taxon>Craniata</taxon>
        <taxon>Vertebrata</taxon>
        <taxon>Euteleostomi</taxon>
        <taxon>Mammalia</taxon>
        <taxon>Eutheria</taxon>
        <taxon>Laurasiatheria</taxon>
        <taxon>Carnivora</taxon>
        <taxon>Feliformia</taxon>
        <taxon>Felidae</taxon>
        <taxon>Pantherinae</taxon>
        <taxon>Panthera</taxon>
    </lineage>
</organism>
<dbReference type="GO" id="GO:0003723">
    <property type="term" value="F:RNA binding"/>
    <property type="evidence" value="ECO:0007669"/>
    <property type="project" value="InterPro"/>
</dbReference>
<evidence type="ECO:0000256" key="5">
    <source>
        <dbReference type="ARBA" id="ARBA00035318"/>
    </source>
</evidence>
<dbReference type="InterPro" id="IPR008991">
    <property type="entry name" value="Translation_prot_SH3-like_sf"/>
</dbReference>
<evidence type="ECO:0000256" key="6">
    <source>
        <dbReference type="SAM" id="Phobius"/>
    </source>
</evidence>
<accession>A0A8C8X829</accession>
<dbReference type="Pfam" id="PF01929">
    <property type="entry name" value="Ribosomal_L14e"/>
    <property type="match status" value="1"/>
</dbReference>
<dbReference type="InterPro" id="IPR002784">
    <property type="entry name" value="Ribosomal_eL14_dom"/>
</dbReference>
<dbReference type="Gene3D" id="6.10.250.2270">
    <property type="match status" value="1"/>
</dbReference>
<dbReference type="GO" id="GO:0031090">
    <property type="term" value="C:organelle membrane"/>
    <property type="evidence" value="ECO:0007669"/>
    <property type="project" value="UniProtKB-ARBA"/>
</dbReference>
<evidence type="ECO:0000256" key="3">
    <source>
        <dbReference type="ARBA" id="ARBA00023274"/>
    </source>
</evidence>
<evidence type="ECO:0000256" key="1">
    <source>
        <dbReference type="ARBA" id="ARBA00006592"/>
    </source>
</evidence>
<dbReference type="GeneTree" id="ENSGT00390000007888"/>
<keyword evidence="6" id="KW-0472">Membrane</keyword>
<dbReference type="GO" id="GO:0006412">
    <property type="term" value="P:translation"/>
    <property type="evidence" value="ECO:0007669"/>
    <property type="project" value="InterPro"/>
</dbReference>
<keyword evidence="2" id="KW-0689">Ribosomal protein</keyword>
<dbReference type="GO" id="GO:0022625">
    <property type="term" value="C:cytosolic large ribosomal subunit"/>
    <property type="evidence" value="ECO:0007669"/>
    <property type="project" value="TreeGrafter"/>
</dbReference>
<dbReference type="GO" id="GO:0003735">
    <property type="term" value="F:structural constituent of ribosome"/>
    <property type="evidence" value="ECO:0007669"/>
    <property type="project" value="InterPro"/>
</dbReference>
<evidence type="ECO:0000313" key="8">
    <source>
        <dbReference type="Ensembl" id="ENSPLOP00000015545.1"/>
    </source>
</evidence>
<dbReference type="AlphaFoldDB" id="A0A8C8X829"/>
<dbReference type="CDD" id="cd23702">
    <property type="entry name" value="eL14"/>
    <property type="match status" value="1"/>
</dbReference>
<dbReference type="PANTHER" id="PTHR11127">
    <property type="entry name" value="60S RIBOSOMAL PROTEIN L14"/>
    <property type="match status" value="1"/>
</dbReference>
<comment type="similarity">
    <text evidence="1">Belongs to the eukaryotic ribosomal protein eL14 family.</text>
</comment>
<evidence type="ECO:0000256" key="2">
    <source>
        <dbReference type="ARBA" id="ARBA00022980"/>
    </source>
</evidence>
<name>A0A8C8X829_PANLE</name>
<reference evidence="8" key="2">
    <citation type="submission" date="2025-08" db="UniProtKB">
        <authorList>
            <consortium name="Ensembl"/>
        </authorList>
    </citation>
    <scope>IDENTIFICATION</scope>
</reference>
<dbReference type="Proteomes" id="UP000694399">
    <property type="component" value="Chromosome C1"/>
</dbReference>